<protein>
    <recommendedName>
        <fullName evidence="11">8-oxo-dGTP diphosphatase</fullName>
        <ecNumber evidence="11">3.6.1.55</ecNumber>
    </recommendedName>
</protein>
<dbReference type="Pfam" id="PF00293">
    <property type="entry name" value="NUDIX"/>
    <property type="match status" value="1"/>
</dbReference>
<dbReference type="PANTHER" id="PTHR47707">
    <property type="entry name" value="8-OXO-DGTP DIPHOSPHATASE"/>
    <property type="match status" value="1"/>
</dbReference>
<dbReference type="PROSITE" id="PS51462">
    <property type="entry name" value="NUDIX"/>
    <property type="match status" value="1"/>
</dbReference>
<evidence type="ECO:0000256" key="10">
    <source>
        <dbReference type="ARBA" id="ARBA00035861"/>
    </source>
</evidence>
<keyword evidence="14" id="KW-1185">Reference proteome</keyword>
<keyword evidence="6" id="KW-0227">DNA damage</keyword>
<evidence type="ECO:0000256" key="8">
    <source>
        <dbReference type="ARBA" id="ARBA00022842"/>
    </source>
</evidence>
<comment type="similarity">
    <text evidence="2">Belongs to the Nudix hydrolase family.</text>
</comment>
<dbReference type="CDD" id="cd03425">
    <property type="entry name" value="NUDIX_MutT_NudA_like"/>
    <property type="match status" value="1"/>
</dbReference>
<dbReference type="Proteomes" id="UP001601059">
    <property type="component" value="Unassembled WGS sequence"/>
</dbReference>
<gene>
    <name evidence="13" type="ORF">ACFYKX_12510</name>
</gene>
<evidence type="ECO:0000256" key="3">
    <source>
        <dbReference type="ARBA" id="ARBA00022457"/>
    </source>
</evidence>
<dbReference type="RefSeq" id="WP_389361385.1">
    <property type="nucleotide sequence ID" value="NZ_JBIACK010000005.1"/>
</dbReference>
<dbReference type="EMBL" id="JBIACK010000005">
    <property type="protein sequence ID" value="MFE8701419.1"/>
    <property type="molecule type" value="Genomic_DNA"/>
</dbReference>
<dbReference type="Gene3D" id="3.90.79.10">
    <property type="entry name" value="Nucleoside Triphosphate Pyrophosphohydrolase"/>
    <property type="match status" value="1"/>
</dbReference>
<organism evidence="13 14">
    <name type="scientific">Cytobacillus spartinae</name>
    <dbReference type="NCBI Taxonomy" id="3299023"/>
    <lineage>
        <taxon>Bacteria</taxon>
        <taxon>Bacillati</taxon>
        <taxon>Bacillota</taxon>
        <taxon>Bacilli</taxon>
        <taxon>Bacillales</taxon>
        <taxon>Bacillaceae</taxon>
        <taxon>Cytobacillus</taxon>
    </lineage>
</organism>
<dbReference type="GO" id="GO:0016787">
    <property type="term" value="F:hydrolase activity"/>
    <property type="evidence" value="ECO:0007669"/>
    <property type="project" value="UniProtKB-KW"/>
</dbReference>
<evidence type="ECO:0000256" key="7">
    <source>
        <dbReference type="ARBA" id="ARBA00022801"/>
    </source>
</evidence>
<feature type="domain" description="Nudix hydrolase" evidence="12">
    <location>
        <begin position="4"/>
        <end position="129"/>
    </location>
</feature>
<keyword evidence="3" id="KW-0515">Mutator protein</keyword>
<evidence type="ECO:0000256" key="5">
    <source>
        <dbReference type="ARBA" id="ARBA00022723"/>
    </source>
</evidence>
<evidence type="ECO:0000256" key="9">
    <source>
        <dbReference type="ARBA" id="ARBA00023204"/>
    </source>
</evidence>
<dbReference type="InterPro" id="IPR000086">
    <property type="entry name" value="NUDIX_hydrolase_dom"/>
</dbReference>
<evidence type="ECO:0000313" key="13">
    <source>
        <dbReference type="EMBL" id="MFE8701419.1"/>
    </source>
</evidence>
<keyword evidence="5" id="KW-0479">Metal-binding</keyword>
<dbReference type="PRINTS" id="PR00502">
    <property type="entry name" value="NUDIXFAMILY"/>
</dbReference>
<dbReference type="InterPro" id="IPR047127">
    <property type="entry name" value="MutT-like"/>
</dbReference>
<evidence type="ECO:0000256" key="11">
    <source>
        <dbReference type="ARBA" id="ARBA00038905"/>
    </source>
</evidence>
<evidence type="ECO:0000313" key="14">
    <source>
        <dbReference type="Proteomes" id="UP001601059"/>
    </source>
</evidence>
<dbReference type="InterPro" id="IPR015797">
    <property type="entry name" value="NUDIX_hydrolase-like_dom_sf"/>
</dbReference>
<keyword evidence="7 13" id="KW-0378">Hydrolase</keyword>
<evidence type="ECO:0000256" key="2">
    <source>
        <dbReference type="ARBA" id="ARBA00005582"/>
    </source>
</evidence>
<comment type="caution">
    <text evidence="13">The sequence shown here is derived from an EMBL/GenBank/DDBJ whole genome shotgun (WGS) entry which is preliminary data.</text>
</comment>
<evidence type="ECO:0000256" key="1">
    <source>
        <dbReference type="ARBA" id="ARBA00001946"/>
    </source>
</evidence>
<evidence type="ECO:0000256" key="4">
    <source>
        <dbReference type="ARBA" id="ARBA00022705"/>
    </source>
</evidence>
<dbReference type="SUPFAM" id="SSF55811">
    <property type="entry name" value="Nudix"/>
    <property type="match status" value="1"/>
</dbReference>
<keyword evidence="4" id="KW-0235">DNA replication</keyword>
<comment type="cofactor">
    <cofactor evidence="1">
        <name>Mg(2+)</name>
        <dbReference type="ChEBI" id="CHEBI:18420"/>
    </cofactor>
</comment>
<accession>A0ABW6KB86</accession>
<proteinExistence type="inferred from homology"/>
<reference evidence="13 14" key="1">
    <citation type="submission" date="2024-08" db="EMBL/GenBank/DDBJ databases">
        <title>Two novel Cytobacillus novel species.</title>
        <authorList>
            <person name="Liu G."/>
        </authorList>
    </citation>
    <scope>NUCLEOTIDE SEQUENCE [LARGE SCALE GENOMIC DNA]</scope>
    <source>
        <strain evidence="13 14">FJAT-54145</strain>
    </source>
</reference>
<evidence type="ECO:0000259" key="12">
    <source>
        <dbReference type="PROSITE" id="PS51462"/>
    </source>
</evidence>
<keyword evidence="9" id="KW-0234">DNA repair</keyword>
<evidence type="ECO:0000256" key="6">
    <source>
        <dbReference type="ARBA" id="ARBA00022763"/>
    </source>
</evidence>
<comment type="catalytic activity">
    <reaction evidence="10">
        <text>8-oxo-dGTP + H2O = 8-oxo-dGMP + diphosphate + H(+)</text>
        <dbReference type="Rhea" id="RHEA:31575"/>
        <dbReference type="ChEBI" id="CHEBI:15377"/>
        <dbReference type="ChEBI" id="CHEBI:15378"/>
        <dbReference type="ChEBI" id="CHEBI:33019"/>
        <dbReference type="ChEBI" id="CHEBI:63224"/>
        <dbReference type="ChEBI" id="CHEBI:77896"/>
        <dbReference type="EC" id="3.6.1.55"/>
    </reaction>
</comment>
<keyword evidence="8" id="KW-0460">Magnesium</keyword>
<sequence>MGKKTILVVGAVILNEQNQVLCALRSSEMSSPNLWEFPGGKVENGESHKEALHREIIEELECEIKVLEQIENTFFNGERAIINLITYKARLVSGIPKPKEHEELRWLPLGDLHKLEWAPADVPTVRRLQENF</sequence>
<dbReference type="InterPro" id="IPR020476">
    <property type="entry name" value="Nudix_hydrolase"/>
</dbReference>
<dbReference type="PANTHER" id="PTHR47707:SF1">
    <property type="entry name" value="NUDIX HYDROLASE FAMILY PROTEIN"/>
    <property type="match status" value="1"/>
</dbReference>
<dbReference type="EC" id="3.6.1.55" evidence="11"/>
<name>A0ABW6KB86_9BACI</name>